<sequence>MYETSTTTVVGSLQSSNNPAFQDQTTVNEIIALTSPVTGGVPDTTVVIQQTTLSEGSSAPAPAAGTEITVLTVTETATSGDAVVIGPTATKNVPVVIIQGTAKVDVTLNDGATTGGPAVTATAAGADAPVIGAQRVVVAGAGESKFTIADAKNTKLSLGTGNSTVVTGHGVDTVVAGLGNSTITGGNSDYSVVKLAGTASNYTVAAGTSDVVVTDKITGVTTKIEKIQYVEVAGGDALVFAKTATEASIATLFEVALGRTADAAGLDYYYDLAKDGATLSQIANALVKSAEFGPRALLDDTAFINSLYQNTFGRNGDSGGMTYWLGAMHDHGISRADIIRSFAEIHTLNMQGTHSPGATALEATLVGNVTIVSGII</sequence>
<dbReference type="AlphaFoldDB" id="A0A7X2IKW3"/>
<reference evidence="3 4" key="1">
    <citation type="submission" date="2019-11" db="EMBL/GenBank/DDBJ databases">
        <title>Novel species isolated from a subtropical stream in China.</title>
        <authorList>
            <person name="Lu H."/>
        </authorList>
    </citation>
    <scope>NUCLEOTIDE SEQUENCE [LARGE SCALE GENOMIC DNA]</scope>
    <source>
        <strain evidence="3 4">FT92W</strain>
    </source>
</reference>
<evidence type="ECO:0000313" key="3">
    <source>
        <dbReference type="EMBL" id="MRV71407.1"/>
    </source>
</evidence>
<organism evidence="3 4">
    <name type="scientific">Pseudoduganella rivuli</name>
    <dbReference type="NCBI Taxonomy" id="2666085"/>
    <lineage>
        <taxon>Bacteria</taxon>
        <taxon>Pseudomonadati</taxon>
        <taxon>Pseudomonadota</taxon>
        <taxon>Betaproteobacteria</taxon>
        <taxon>Burkholderiales</taxon>
        <taxon>Oxalobacteraceae</taxon>
        <taxon>Telluria group</taxon>
        <taxon>Pseudoduganella</taxon>
    </lineage>
</organism>
<evidence type="ECO:0000256" key="1">
    <source>
        <dbReference type="SAM" id="MobiDB-lite"/>
    </source>
</evidence>
<dbReference type="InterPro" id="IPR025282">
    <property type="entry name" value="DUF4214"/>
</dbReference>
<comment type="caution">
    <text evidence="3">The sequence shown here is derived from an EMBL/GenBank/DDBJ whole genome shotgun (WGS) entry which is preliminary data.</text>
</comment>
<accession>A0A7X2IKW3</accession>
<dbReference type="InterPro" id="IPR011049">
    <property type="entry name" value="Serralysin-like_metalloprot_C"/>
</dbReference>
<proteinExistence type="predicted"/>
<evidence type="ECO:0000313" key="4">
    <source>
        <dbReference type="Proteomes" id="UP000446768"/>
    </source>
</evidence>
<dbReference type="Gene3D" id="1.10.3130.20">
    <property type="entry name" value="Phycobilisome linker domain"/>
    <property type="match status" value="1"/>
</dbReference>
<feature type="region of interest" description="Disordered" evidence="1">
    <location>
        <begin position="1"/>
        <end position="20"/>
    </location>
</feature>
<dbReference type="SUPFAM" id="SSF51120">
    <property type="entry name" value="beta-Roll"/>
    <property type="match status" value="1"/>
</dbReference>
<feature type="domain" description="DUF4214" evidence="2">
    <location>
        <begin position="283"/>
        <end position="344"/>
    </location>
</feature>
<dbReference type="EMBL" id="WKJJ01000003">
    <property type="protein sequence ID" value="MRV71407.1"/>
    <property type="molecule type" value="Genomic_DNA"/>
</dbReference>
<dbReference type="Proteomes" id="UP000446768">
    <property type="component" value="Unassembled WGS sequence"/>
</dbReference>
<keyword evidence="4" id="KW-1185">Reference proteome</keyword>
<name>A0A7X2IKW3_9BURK</name>
<dbReference type="InterPro" id="IPR038255">
    <property type="entry name" value="PBS_linker_sf"/>
</dbReference>
<gene>
    <name evidence="3" type="ORF">GJ700_06695</name>
</gene>
<protein>
    <submittedName>
        <fullName evidence="3">DUF4214 domain-containing protein</fullName>
    </submittedName>
</protein>
<dbReference type="RefSeq" id="WP_154371867.1">
    <property type="nucleotide sequence ID" value="NZ_WKJJ01000003.1"/>
</dbReference>
<dbReference type="Pfam" id="PF13946">
    <property type="entry name" value="DUF4214"/>
    <property type="match status" value="1"/>
</dbReference>
<evidence type="ECO:0000259" key="2">
    <source>
        <dbReference type="Pfam" id="PF13946"/>
    </source>
</evidence>